<dbReference type="EMBL" id="SMOD01000079">
    <property type="protein sequence ID" value="TDG02095.1"/>
    <property type="molecule type" value="Genomic_DNA"/>
</dbReference>
<accession>A0A4V2ZUT5</accession>
<dbReference type="RefSeq" id="WP_133190771.1">
    <property type="nucleotide sequence ID" value="NZ_SMOD01000079.1"/>
</dbReference>
<feature type="region of interest" description="Disordered" evidence="1">
    <location>
        <begin position="92"/>
        <end position="156"/>
    </location>
</feature>
<dbReference type="Proteomes" id="UP000295606">
    <property type="component" value="Unassembled WGS sequence"/>
</dbReference>
<dbReference type="OrthoDB" id="9114699at2"/>
<proteinExistence type="predicted"/>
<feature type="region of interest" description="Disordered" evidence="1">
    <location>
        <begin position="168"/>
        <end position="196"/>
    </location>
</feature>
<protein>
    <submittedName>
        <fullName evidence="2">Uncharacterized protein</fullName>
    </submittedName>
</protein>
<name>A0A4V2ZUT5_9BURK</name>
<sequence>MELFAAPELLARAANDDEPPAMRDDTALLTETFERRLRDALRDGRVVAHDHASRIDAMPSGTAWAVLTKSAVLKRAQFEQFAAMCDVSVSDMPTDDTQTDESQTAPKPASEAVASESAAAADTAQQAAASGAAPESAGADERPTAPEPASDVAPAPSLAPAASMVVTNHQKRIHPPRVEIEEAQRRAADSDDPSSVYGELQKLAEQQFGVLIGYSSDGVQYRGAEHQKTGVPDVLTKKNLADRMRRAKAR</sequence>
<gene>
    <name evidence="2" type="ORF">E1N52_41645</name>
</gene>
<feature type="compositionally biased region" description="Basic and acidic residues" evidence="1">
    <location>
        <begin position="176"/>
        <end position="189"/>
    </location>
</feature>
<evidence type="ECO:0000313" key="2">
    <source>
        <dbReference type="EMBL" id="TDG02095.1"/>
    </source>
</evidence>
<feature type="compositionally biased region" description="Low complexity" evidence="1">
    <location>
        <begin position="108"/>
        <end position="137"/>
    </location>
</feature>
<comment type="caution">
    <text evidence="2">The sequence shown here is derived from an EMBL/GenBank/DDBJ whole genome shotgun (WGS) entry which is preliminary data.</text>
</comment>
<organism evidence="2 3">
    <name type="scientific">Paraburkholderia guartelaensis</name>
    <dbReference type="NCBI Taxonomy" id="2546446"/>
    <lineage>
        <taxon>Bacteria</taxon>
        <taxon>Pseudomonadati</taxon>
        <taxon>Pseudomonadota</taxon>
        <taxon>Betaproteobacteria</taxon>
        <taxon>Burkholderiales</taxon>
        <taxon>Burkholderiaceae</taxon>
        <taxon>Paraburkholderia</taxon>
    </lineage>
</organism>
<reference evidence="2 3" key="1">
    <citation type="submission" date="2019-03" db="EMBL/GenBank/DDBJ databases">
        <title>Paraburkholderia sp. isolated from native Mimosa gymnas in Guartela State Park, Brazil.</title>
        <authorList>
            <person name="Paulitsch F."/>
            <person name="Hungria M."/>
            <person name="Delamuta J.R.M."/>
            <person name="Ribeiro R.A."/>
            <person name="Dall'Agnol R."/>
            <person name="Silva J.S.B."/>
        </authorList>
    </citation>
    <scope>NUCLEOTIDE SEQUENCE [LARGE SCALE GENOMIC DNA]</scope>
    <source>
        <strain evidence="2 3">CNPSo 3008</strain>
    </source>
</reference>
<evidence type="ECO:0000256" key="1">
    <source>
        <dbReference type="SAM" id="MobiDB-lite"/>
    </source>
</evidence>
<evidence type="ECO:0000313" key="3">
    <source>
        <dbReference type="Proteomes" id="UP000295606"/>
    </source>
</evidence>
<dbReference type="AlphaFoldDB" id="A0A4V2ZUT5"/>